<gene>
    <name evidence="3" type="primary">LOC110783122</name>
</gene>
<dbReference type="GeneID" id="110783122"/>
<dbReference type="SUPFAM" id="SSF64356">
    <property type="entry name" value="SNARE-like"/>
    <property type="match status" value="1"/>
</dbReference>
<evidence type="ECO:0000256" key="1">
    <source>
        <dbReference type="SAM" id="Phobius"/>
    </source>
</evidence>
<sequence>MISDPDLVRYACVAHHRSSESSSSTTILAEFNSADSTLQQLAQQCLELVPPHHSIFSHSYHNQTYTFLVNDEFVYFGIFDSKLRNSDQVRFLGCLKGTIDQLINGKSDYKLSTFCFQGELHPIFHKLMSKSYDFDALPVVPNGVNHSKNTANLVPNKNKKILSVSFLSASKIGKGFKKSKLYEERTTSRMPLVEDKVDLLNEGNFDGGEGKSREINHPNGNFLMDGGVSIGVGRHKAKKIWRRHVWIVLVLDLAVCLILFGIWLFVCRGFQCIEG</sequence>
<name>A0A9R0I5C3_SPIOL</name>
<dbReference type="Gene3D" id="3.30.450.50">
    <property type="entry name" value="Longin domain"/>
    <property type="match status" value="1"/>
</dbReference>
<dbReference type="InterPro" id="IPR044783">
    <property type="entry name" value="PHYL"/>
</dbReference>
<dbReference type="RefSeq" id="XP_021843117.1">
    <property type="nucleotide sequence ID" value="XM_021987425.2"/>
</dbReference>
<evidence type="ECO:0000313" key="3">
    <source>
        <dbReference type="RefSeq" id="XP_021843117.1"/>
    </source>
</evidence>
<dbReference type="GO" id="GO:0016020">
    <property type="term" value="C:membrane"/>
    <property type="evidence" value="ECO:0007669"/>
    <property type="project" value="InterPro"/>
</dbReference>
<proteinExistence type="predicted"/>
<accession>A0A9R0I5C3</accession>
<dbReference type="PANTHER" id="PTHR47461">
    <property type="entry name" value="PHYTOLONGIN PHYL1.2"/>
    <property type="match status" value="1"/>
</dbReference>
<dbReference type="AlphaFoldDB" id="A0A9R0I5C3"/>
<keyword evidence="1" id="KW-1133">Transmembrane helix</keyword>
<reference evidence="2" key="1">
    <citation type="journal article" date="2021" name="Nat. Commun.">
        <title>Genomic analyses provide insights into spinach domestication and the genetic basis of agronomic traits.</title>
        <authorList>
            <person name="Cai X."/>
            <person name="Sun X."/>
            <person name="Xu C."/>
            <person name="Sun H."/>
            <person name="Wang X."/>
            <person name="Ge C."/>
            <person name="Zhang Z."/>
            <person name="Wang Q."/>
            <person name="Fei Z."/>
            <person name="Jiao C."/>
            <person name="Wang Q."/>
        </authorList>
    </citation>
    <scope>NUCLEOTIDE SEQUENCE [LARGE SCALE GENOMIC DNA]</scope>
    <source>
        <strain evidence="2">cv. Varoflay</strain>
    </source>
</reference>
<keyword evidence="1" id="KW-0472">Membrane</keyword>
<reference evidence="3" key="2">
    <citation type="submission" date="2025-08" db="UniProtKB">
        <authorList>
            <consortium name="RefSeq"/>
        </authorList>
    </citation>
    <scope>IDENTIFICATION</scope>
    <source>
        <tissue evidence="3">Leaf</tissue>
    </source>
</reference>
<dbReference type="Proteomes" id="UP000813463">
    <property type="component" value="Chromosome 3"/>
</dbReference>
<dbReference type="OrthoDB" id="1918034at2759"/>
<dbReference type="InterPro" id="IPR011012">
    <property type="entry name" value="Longin-like_dom_sf"/>
</dbReference>
<protein>
    <submittedName>
        <fullName evidence="3">Phytolongin Phyl2.2</fullName>
    </submittedName>
</protein>
<feature type="transmembrane region" description="Helical" evidence="1">
    <location>
        <begin position="244"/>
        <end position="266"/>
    </location>
</feature>
<dbReference type="PANTHER" id="PTHR47461:SF3">
    <property type="entry name" value="PHYTOLONGIN PHYL2.2"/>
    <property type="match status" value="1"/>
</dbReference>
<dbReference type="KEGG" id="soe:110783122"/>
<keyword evidence="2" id="KW-1185">Reference proteome</keyword>
<evidence type="ECO:0000313" key="2">
    <source>
        <dbReference type="Proteomes" id="UP000813463"/>
    </source>
</evidence>
<keyword evidence="1" id="KW-0812">Transmembrane</keyword>
<organism evidence="2 3">
    <name type="scientific">Spinacia oleracea</name>
    <name type="common">Spinach</name>
    <dbReference type="NCBI Taxonomy" id="3562"/>
    <lineage>
        <taxon>Eukaryota</taxon>
        <taxon>Viridiplantae</taxon>
        <taxon>Streptophyta</taxon>
        <taxon>Embryophyta</taxon>
        <taxon>Tracheophyta</taxon>
        <taxon>Spermatophyta</taxon>
        <taxon>Magnoliopsida</taxon>
        <taxon>eudicotyledons</taxon>
        <taxon>Gunneridae</taxon>
        <taxon>Pentapetalae</taxon>
        <taxon>Caryophyllales</taxon>
        <taxon>Chenopodiaceae</taxon>
        <taxon>Chenopodioideae</taxon>
        <taxon>Anserineae</taxon>
        <taxon>Spinacia</taxon>
    </lineage>
</organism>